<evidence type="ECO:0000259" key="2">
    <source>
        <dbReference type="Pfam" id="PF04892"/>
    </source>
</evidence>
<dbReference type="Proteomes" id="UP000518887">
    <property type="component" value="Unassembled WGS sequence"/>
</dbReference>
<dbReference type="RefSeq" id="WP_184656489.1">
    <property type="nucleotide sequence ID" value="NZ_JACHFQ010000001.1"/>
</dbReference>
<dbReference type="AlphaFoldDB" id="A0A7W8LKX2"/>
<dbReference type="NCBIfam" id="NF037970">
    <property type="entry name" value="vanZ_1"/>
    <property type="match status" value="1"/>
</dbReference>
<evidence type="ECO:0000256" key="1">
    <source>
        <dbReference type="SAM" id="Phobius"/>
    </source>
</evidence>
<feature type="transmembrane region" description="Helical" evidence="1">
    <location>
        <begin position="63"/>
        <end position="81"/>
    </location>
</feature>
<keyword evidence="1" id="KW-1133">Transmembrane helix</keyword>
<accession>A0A7W8LKX2</accession>
<dbReference type="InterPro" id="IPR006976">
    <property type="entry name" value="VanZ-like"/>
</dbReference>
<dbReference type="PANTHER" id="PTHR28008:SF1">
    <property type="entry name" value="DOMAIN PROTEIN, PUTATIVE (AFU_ORTHOLOGUE AFUA_3G10980)-RELATED"/>
    <property type="match status" value="1"/>
</dbReference>
<keyword evidence="1" id="KW-0812">Transmembrane</keyword>
<feature type="transmembrane region" description="Helical" evidence="1">
    <location>
        <begin position="39"/>
        <end position="56"/>
    </location>
</feature>
<feature type="transmembrane region" description="Helical" evidence="1">
    <location>
        <begin position="101"/>
        <end position="120"/>
    </location>
</feature>
<feature type="domain" description="VanZ-like" evidence="2">
    <location>
        <begin position="33"/>
        <end position="112"/>
    </location>
</feature>
<evidence type="ECO:0000313" key="3">
    <source>
        <dbReference type="EMBL" id="MBB5224823.1"/>
    </source>
</evidence>
<comment type="caution">
    <text evidence="3">The sequence shown here is derived from an EMBL/GenBank/DDBJ whole genome shotgun (WGS) entry which is preliminary data.</text>
</comment>
<keyword evidence="1" id="KW-0472">Membrane</keyword>
<organism evidence="3 4">
    <name type="scientific">Treponema ruminis</name>
    <dbReference type="NCBI Taxonomy" id="744515"/>
    <lineage>
        <taxon>Bacteria</taxon>
        <taxon>Pseudomonadati</taxon>
        <taxon>Spirochaetota</taxon>
        <taxon>Spirochaetia</taxon>
        <taxon>Spirochaetales</taxon>
        <taxon>Treponemataceae</taxon>
        <taxon>Treponema</taxon>
    </lineage>
</organism>
<evidence type="ECO:0000313" key="4">
    <source>
        <dbReference type="Proteomes" id="UP000518887"/>
    </source>
</evidence>
<dbReference type="PANTHER" id="PTHR28008">
    <property type="entry name" value="DOMAIN PROTEIN, PUTATIVE (AFU_ORTHOLOGUE AFUA_3G10980)-RELATED"/>
    <property type="match status" value="1"/>
</dbReference>
<keyword evidence="4" id="KW-1185">Reference proteome</keyword>
<dbReference type="Pfam" id="PF04892">
    <property type="entry name" value="VanZ"/>
    <property type="match status" value="1"/>
</dbReference>
<dbReference type="EMBL" id="JACHFQ010000001">
    <property type="protein sequence ID" value="MBB5224823.1"/>
    <property type="molecule type" value="Genomic_DNA"/>
</dbReference>
<gene>
    <name evidence="3" type="ORF">HNP76_000163</name>
</gene>
<sequence>MIKKVLKWLPALFVACCNIYLSSQEHIKQMPTFWNADKAVHFFCFAGFSFWVAFACNIKSYKMTWLPTLIISLWAVTDEIHQSFTPGRDASVFDWIADTTGAFLGAVIFVLLLTNVKALLERRFCPNRV</sequence>
<name>A0A7W8LKX2_9SPIR</name>
<reference evidence="3 4" key="1">
    <citation type="submission" date="2020-08" db="EMBL/GenBank/DDBJ databases">
        <title>Genomic Encyclopedia of Type Strains, Phase IV (KMG-IV): sequencing the most valuable type-strain genomes for metagenomic binning, comparative biology and taxonomic classification.</title>
        <authorList>
            <person name="Goeker M."/>
        </authorList>
    </citation>
    <scope>NUCLEOTIDE SEQUENCE [LARGE SCALE GENOMIC DNA]</scope>
    <source>
        <strain evidence="3 4">DSM 103462</strain>
    </source>
</reference>
<protein>
    <submittedName>
        <fullName evidence="3">VanZ family protein</fullName>
    </submittedName>
</protein>
<proteinExistence type="predicted"/>